<dbReference type="STRING" id="29920.A0A329SKI9"/>
<dbReference type="EMBL" id="RCMV01001253">
    <property type="protein sequence ID" value="KAG3209515.1"/>
    <property type="molecule type" value="Genomic_DNA"/>
</dbReference>
<dbReference type="OrthoDB" id="123702at2759"/>
<organism evidence="3 4">
    <name type="scientific">Phytophthora cactorum</name>
    <dbReference type="NCBI Taxonomy" id="29920"/>
    <lineage>
        <taxon>Eukaryota</taxon>
        <taxon>Sar</taxon>
        <taxon>Stramenopiles</taxon>
        <taxon>Oomycota</taxon>
        <taxon>Peronosporomycetes</taxon>
        <taxon>Peronosporales</taxon>
        <taxon>Peronosporaceae</taxon>
        <taxon>Phytophthora</taxon>
    </lineage>
</organism>
<reference evidence="2" key="2">
    <citation type="submission" date="2018-05" db="EMBL/GenBank/DDBJ databases">
        <title>Effector identification in a new, highly contiguous assembly of the strawberry crown rot pathogen Phytophthora cactorum.</title>
        <authorList>
            <person name="Armitage A.D."/>
            <person name="Nellist C.F."/>
            <person name="Bates H."/>
            <person name="Vickerstaff R.J."/>
            <person name="Harrison R.J."/>
        </authorList>
    </citation>
    <scope>NUCLEOTIDE SEQUENCE</scope>
    <source>
        <strain evidence="1">4040</strain>
        <strain evidence="2">P421</strain>
    </source>
</reference>
<keyword evidence="4" id="KW-1185">Reference proteome</keyword>
<dbReference type="VEuPathDB" id="FungiDB:PC110_g6495"/>
<evidence type="ECO:0000313" key="3">
    <source>
        <dbReference type="EMBL" id="RAW37249.1"/>
    </source>
</evidence>
<reference evidence="3 4" key="1">
    <citation type="submission" date="2018-01" db="EMBL/GenBank/DDBJ databases">
        <title>Draft genome of the strawberry crown rot pathogen Phytophthora cactorum.</title>
        <authorList>
            <person name="Armitage A.D."/>
            <person name="Lysoe E."/>
            <person name="Nellist C.F."/>
            <person name="Harrison R.J."/>
            <person name="Brurberg M.B."/>
        </authorList>
    </citation>
    <scope>NUCLEOTIDE SEQUENCE [LARGE SCALE GENOMIC DNA]</scope>
    <source>
        <strain evidence="3 4">10300</strain>
    </source>
</reference>
<gene>
    <name evidence="3" type="ORF">PC110_g6495</name>
    <name evidence="1" type="ORF">PC117_g22364</name>
    <name evidence="2" type="ORF">PC129_g19472</name>
</gene>
<evidence type="ECO:0000313" key="4">
    <source>
        <dbReference type="Proteomes" id="UP000251314"/>
    </source>
</evidence>
<dbReference type="Proteomes" id="UP000251314">
    <property type="component" value="Unassembled WGS sequence"/>
</dbReference>
<protein>
    <submittedName>
        <fullName evidence="3">Uncharacterized protein</fullName>
    </submittedName>
</protein>
<dbReference type="Proteomes" id="UP000736787">
    <property type="component" value="Unassembled WGS sequence"/>
</dbReference>
<dbReference type="Proteomes" id="UP000760860">
    <property type="component" value="Unassembled WGS sequence"/>
</dbReference>
<accession>A0A329SKI9</accession>
<proteinExistence type="predicted"/>
<dbReference type="EMBL" id="RCMK01001222">
    <property type="protein sequence ID" value="KAG2899102.1"/>
    <property type="molecule type" value="Genomic_DNA"/>
</dbReference>
<dbReference type="EMBL" id="MJFZ01000117">
    <property type="protein sequence ID" value="RAW37249.1"/>
    <property type="molecule type" value="Genomic_DNA"/>
</dbReference>
<dbReference type="AlphaFoldDB" id="A0A329SKI9"/>
<evidence type="ECO:0000313" key="1">
    <source>
        <dbReference type="EMBL" id="KAG2899102.1"/>
    </source>
</evidence>
<name>A0A329SKI9_9STRA</name>
<sequence length="668" mass="74879">MARLRKAVFAEVSRLLPEKVIAADLTVFANRAAYAAKEALEEDSPIGSLGGSKTDALIVQVPNVNEEVPSWQSSVVGVSADVQQEKLLNLLEWKVPKRLCTSTGQDWPYQGAAELGTSLADPLVQHYNSWQHGIQDKQTHALFLVLSGPGTGNSRMLDEMKGLLCKAAEQSGEHELISSLKKAYEFRVTFENGTSALGSLLDEKNPELDVSFRILYQLAKERKPWMGFVDQLQGSYPSLRLRIEAVINIVVKLEKIEDVKDMTVILCVDGLQKIVNDGTKTCDFYRVLTAICSFLNSSRAFTVCVCSATVHEPVREALADSTQQRVFLLPPPLRGHKFLATRTRIEKQLVDDMGGHGRALEALQQVLHRYHKDSLDEVDEEGDPSTIVDDVYHALKRQYGDVFDSRLFDDPTNCQEVLAAVLSRRRYGVLQRIGRTSVTVDELRSFVPKKLGEVDNFDKHITRSVLVWQRFEQFVAFYRRVKSIAFCEIPVTLSEFHAAARFGAIDGILIQEPHRRAVVESINQHDTKSVSEDSTCFTNRVDDVKLSEMKTIVINGASASAGDLFMRVRLIIGNKQVQCNEVIQCELLQTKQKMNKATYEKEQAKGMKGNSDVFLLITSAKLLEHFALPPRCGIVSKDEFVQYFGPFASRTYRSLLEPPNINTASYLE</sequence>
<evidence type="ECO:0000313" key="2">
    <source>
        <dbReference type="EMBL" id="KAG3209515.1"/>
    </source>
</evidence>
<comment type="caution">
    <text evidence="3">The sequence shown here is derived from an EMBL/GenBank/DDBJ whole genome shotgun (WGS) entry which is preliminary data.</text>
</comment>